<sequence>MRWVLPAIALLFACYLLWLFGKLRRLSKTKARLRRATFVRQAKSLPSRGTGSIRRRKE</sequence>
<keyword evidence="3" id="KW-1185">Reference proteome</keyword>
<organism evidence="2 3">
    <name type="scientific">Rahnella woolbedingensis</name>
    <dbReference type="NCBI Taxonomy" id="1510574"/>
    <lineage>
        <taxon>Bacteria</taxon>
        <taxon>Pseudomonadati</taxon>
        <taxon>Pseudomonadota</taxon>
        <taxon>Gammaproteobacteria</taxon>
        <taxon>Enterobacterales</taxon>
        <taxon>Yersiniaceae</taxon>
        <taxon>Rahnella</taxon>
    </lineage>
</organism>
<dbReference type="AlphaFoldDB" id="A0A419N879"/>
<gene>
    <name evidence="2" type="ORF">D6C13_12415</name>
</gene>
<protein>
    <submittedName>
        <fullName evidence="2">High mobility group protein Z</fullName>
    </submittedName>
</protein>
<evidence type="ECO:0000313" key="2">
    <source>
        <dbReference type="EMBL" id="RJT43749.1"/>
    </source>
</evidence>
<proteinExistence type="predicted"/>
<evidence type="ECO:0000256" key="1">
    <source>
        <dbReference type="SAM" id="Phobius"/>
    </source>
</evidence>
<dbReference type="Proteomes" id="UP000284908">
    <property type="component" value="Unassembled WGS sequence"/>
</dbReference>
<dbReference type="OrthoDB" id="6505544at2"/>
<accession>A0A419N879</accession>
<keyword evidence="1" id="KW-1133">Transmembrane helix</keyword>
<comment type="caution">
    <text evidence="2">The sequence shown here is derived from an EMBL/GenBank/DDBJ whole genome shotgun (WGS) entry which is preliminary data.</text>
</comment>
<name>A0A419N879_9GAMM</name>
<feature type="transmembrane region" description="Helical" evidence="1">
    <location>
        <begin position="6"/>
        <end position="23"/>
    </location>
</feature>
<evidence type="ECO:0000313" key="3">
    <source>
        <dbReference type="Proteomes" id="UP000284908"/>
    </source>
</evidence>
<reference evidence="2 3" key="1">
    <citation type="submission" date="2018-09" db="EMBL/GenBank/DDBJ databases">
        <authorList>
            <person name="Le Fleche-Mateos A."/>
        </authorList>
    </citation>
    <scope>NUCLEOTIDE SEQUENCE [LARGE SCALE GENOMIC DNA]</scope>
    <source>
        <strain evidence="2 3">DSM 27399</strain>
    </source>
</reference>
<dbReference type="EMBL" id="RAHH01000013">
    <property type="protein sequence ID" value="RJT43749.1"/>
    <property type="molecule type" value="Genomic_DNA"/>
</dbReference>
<keyword evidence="1" id="KW-0812">Transmembrane</keyword>
<keyword evidence="1" id="KW-0472">Membrane</keyword>